<dbReference type="GeneID" id="94367912"/>
<keyword evidence="2" id="KW-0472">Membrane</keyword>
<sequence>MRNFNEKPKIKSNSVYFQLGLIVALAVALFFIEQTSVKKTYKDKAVKTDVFTMEDSYDEPLVVEKEQVKKVEKIERKEPEPLPTEPNDIEPDPEDIFENKEPTVDEGDLNLDEPNTDEPIAKIPEVNKNYAVTNVSEIPVFPGCDRYETREEKFQCFSEKIRELVVRKYDSGLGEELGLQGKQKIYVNFTINKEGEIVDVKARSTHKILADEAKRVAKLLPKMKPGRQNGQAVNVNYSLPILLDIQ</sequence>
<feature type="transmembrane region" description="Helical" evidence="2">
    <location>
        <begin position="15"/>
        <end position="32"/>
    </location>
</feature>
<evidence type="ECO:0000313" key="4">
    <source>
        <dbReference type="EMBL" id="GGZ44984.1"/>
    </source>
</evidence>
<proteinExistence type="predicted"/>
<dbReference type="InterPro" id="IPR037682">
    <property type="entry name" value="TonB_C"/>
</dbReference>
<dbReference type="Pfam" id="PF03544">
    <property type="entry name" value="TonB_C"/>
    <property type="match status" value="1"/>
</dbReference>
<accession>A0ABQ3BLA8</accession>
<evidence type="ECO:0000313" key="5">
    <source>
        <dbReference type="Proteomes" id="UP000615593"/>
    </source>
</evidence>
<comment type="caution">
    <text evidence="4">The sequence shown here is derived from an EMBL/GenBank/DDBJ whole genome shotgun (WGS) entry which is preliminary data.</text>
</comment>
<dbReference type="RefSeq" id="WP_027885887.1">
    <property type="nucleotide sequence ID" value="NZ_BMWY01000001.1"/>
</dbReference>
<keyword evidence="2" id="KW-1133">Transmembrane helix</keyword>
<keyword evidence="2" id="KW-0812">Transmembrane</keyword>
<reference evidence="5" key="1">
    <citation type="journal article" date="2019" name="Int. J. Syst. Evol. Microbiol.">
        <title>The Global Catalogue of Microorganisms (GCM) 10K type strain sequencing project: providing services to taxonomists for standard genome sequencing and annotation.</title>
        <authorList>
            <consortium name="The Broad Institute Genomics Platform"/>
            <consortium name="The Broad Institute Genome Sequencing Center for Infectious Disease"/>
            <person name="Wu L."/>
            <person name="Ma J."/>
        </authorList>
    </citation>
    <scope>NUCLEOTIDE SEQUENCE [LARGE SCALE GENOMIC DNA]</scope>
    <source>
        <strain evidence="5">KCTC 12708</strain>
    </source>
</reference>
<name>A0ABQ3BLA8_9FLAO</name>
<dbReference type="SUPFAM" id="SSF74653">
    <property type="entry name" value="TolA/TonB C-terminal domain"/>
    <property type="match status" value="1"/>
</dbReference>
<organism evidence="4 5">
    <name type="scientific">Mesonia mobilis</name>
    <dbReference type="NCBI Taxonomy" id="369791"/>
    <lineage>
        <taxon>Bacteria</taxon>
        <taxon>Pseudomonadati</taxon>
        <taxon>Bacteroidota</taxon>
        <taxon>Flavobacteriia</taxon>
        <taxon>Flavobacteriales</taxon>
        <taxon>Flavobacteriaceae</taxon>
        <taxon>Mesonia</taxon>
    </lineage>
</organism>
<keyword evidence="5" id="KW-1185">Reference proteome</keyword>
<feature type="region of interest" description="Disordered" evidence="1">
    <location>
        <begin position="73"/>
        <end position="94"/>
    </location>
</feature>
<dbReference type="Proteomes" id="UP000615593">
    <property type="component" value="Unassembled WGS sequence"/>
</dbReference>
<feature type="domain" description="TonB C-terminal" evidence="3">
    <location>
        <begin position="178"/>
        <end position="241"/>
    </location>
</feature>
<dbReference type="Gene3D" id="3.30.1150.10">
    <property type="match status" value="1"/>
</dbReference>
<dbReference type="EMBL" id="BMWY01000001">
    <property type="protein sequence ID" value="GGZ44984.1"/>
    <property type="molecule type" value="Genomic_DNA"/>
</dbReference>
<evidence type="ECO:0000259" key="3">
    <source>
        <dbReference type="Pfam" id="PF03544"/>
    </source>
</evidence>
<evidence type="ECO:0000256" key="2">
    <source>
        <dbReference type="SAM" id="Phobius"/>
    </source>
</evidence>
<evidence type="ECO:0000256" key="1">
    <source>
        <dbReference type="SAM" id="MobiDB-lite"/>
    </source>
</evidence>
<gene>
    <name evidence="4" type="ORF">GCM10008088_02690</name>
</gene>
<protein>
    <submittedName>
        <fullName evidence="4">Cell envelope biogenesis protein TonB</fullName>
    </submittedName>
</protein>